<protein>
    <submittedName>
        <fullName evidence="2">Putative secreted protein</fullName>
    </submittedName>
</protein>
<name>A0A6B0UII3_IXORI</name>
<keyword evidence="1" id="KW-0732">Signal</keyword>
<evidence type="ECO:0000313" key="2">
    <source>
        <dbReference type="EMBL" id="MXU88693.1"/>
    </source>
</evidence>
<evidence type="ECO:0000256" key="1">
    <source>
        <dbReference type="SAM" id="SignalP"/>
    </source>
</evidence>
<dbReference type="EMBL" id="GIFC01006610">
    <property type="protein sequence ID" value="MXU88693.1"/>
    <property type="molecule type" value="Transcribed_RNA"/>
</dbReference>
<proteinExistence type="predicted"/>
<sequence>MFGFFFLFFFFLIHVVKRFSYELCTFSSRQSRLVLDHLPFSRNSQAVSFGRFSSKDFITRHDFTKQCGKVKTKAPNVRFHTVAQYQKKRRSTVRDVRGAYVAS</sequence>
<feature type="signal peptide" evidence="1">
    <location>
        <begin position="1"/>
        <end position="18"/>
    </location>
</feature>
<organism evidence="2">
    <name type="scientific">Ixodes ricinus</name>
    <name type="common">Common tick</name>
    <name type="synonym">Acarus ricinus</name>
    <dbReference type="NCBI Taxonomy" id="34613"/>
    <lineage>
        <taxon>Eukaryota</taxon>
        <taxon>Metazoa</taxon>
        <taxon>Ecdysozoa</taxon>
        <taxon>Arthropoda</taxon>
        <taxon>Chelicerata</taxon>
        <taxon>Arachnida</taxon>
        <taxon>Acari</taxon>
        <taxon>Parasitiformes</taxon>
        <taxon>Ixodida</taxon>
        <taxon>Ixodoidea</taxon>
        <taxon>Ixodidae</taxon>
        <taxon>Ixodinae</taxon>
        <taxon>Ixodes</taxon>
    </lineage>
</organism>
<reference evidence="2" key="1">
    <citation type="submission" date="2019-12" db="EMBL/GenBank/DDBJ databases">
        <title>An insight into the sialome of adult female Ixodes ricinus ticks feeding for 6 days.</title>
        <authorList>
            <person name="Perner J."/>
            <person name="Ribeiro J.M.C."/>
        </authorList>
    </citation>
    <scope>NUCLEOTIDE SEQUENCE</scope>
    <source>
        <strain evidence="2">Semi-engorged</strain>
        <tissue evidence="2">Salivary glands</tissue>
    </source>
</reference>
<accession>A0A6B0UII3</accession>
<feature type="chain" id="PRO_5025567726" evidence="1">
    <location>
        <begin position="19"/>
        <end position="103"/>
    </location>
</feature>
<dbReference type="AlphaFoldDB" id="A0A6B0UII3"/>